<comment type="caution">
    <text evidence="1">The sequence shown here is derived from an EMBL/GenBank/DDBJ whole genome shotgun (WGS) entry which is preliminary data.</text>
</comment>
<keyword evidence="2" id="KW-1185">Reference proteome</keyword>
<name>A0A5M8AEX0_9BURK</name>
<organism evidence="1 2">
    <name type="scientific">Cupriavidus cauae</name>
    <dbReference type="NCBI Taxonomy" id="2608999"/>
    <lineage>
        <taxon>Bacteria</taxon>
        <taxon>Pseudomonadati</taxon>
        <taxon>Pseudomonadota</taxon>
        <taxon>Betaproteobacteria</taxon>
        <taxon>Burkholderiales</taxon>
        <taxon>Burkholderiaceae</taxon>
        <taxon>Cupriavidus</taxon>
    </lineage>
</organism>
<dbReference type="Proteomes" id="UP000324324">
    <property type="component" value="Unassembled WGS sequence"/>
</dbReference>
<proteinExistence type="predicted"/>
<dbReference type="Gene3D" id="3.20.20.370">
    <property type="entry name" value="Glycoside hydrolase/deacetylase"/>
    <property type="match status" value="1"/>
</dbReference>
<evidence type="ECO:0000313" key="1">
    <source>
        <dbReference type="EMBL" id="KAA6122407.1"/>
    </source>
</evidence>
<accession>A0A5M8AEX0</accession>
<dbReference type="PANTHER" id="PTHR43123:SF1">
    <property type="entry name" value="POLYSACCHARIDE DEACETYLASE-RELATED"/>
    <property type="match status" value="1"/>
</dbReference>
<protein>
    <submittedName>
        <fullName evidence="1">Allantoinase</fullName>
    </submittedName>
</protein>
<dbReference type="EMBL" id="VWRN01000038">
    <property type="protein sequence ID" value="KAA6122407.1"/>
    <property type="molecule type" value="Genomic_DNA"/>
</dbReference>
<evidence type="ECO:0000313" key="2">
    <source>
        <dbReference type="Proteomes" id="UP000324324"/>
    </source>
</evidence>
<dbReference type="AlphaFoldDB" id="A0A5M8AEX0"/>
<dbReference type="InterPro" id="IPR011330">
    <property type="entry name" value="Glyco_hydro/deAcase_b/a-brl"/>
</dbReference>
<feature type="non-terminal residue" evidence="1">
    <location>
        <position position="120"/>
    </location>
</feature>
<dbReference type="GO" id="GO:0005975">
    <property type="term" value="P:carbohydrate metabolic process"/>
    <property type="evidence" value="ECO:0007669"/>
    <property type="project" value="InterPro"/>
</dbReference>
<dbReference type="PANTHER" id="PTHR43123">
    <property type="entry name" value="POLYSACCHARIDE DEACETYLASE-RELATED"/>
    <property type="match status" value="1"/>
</dbReference>
<dbReference type="SUPFAM" id="SSF88713">
    <property type="entry name" value="Glycoside hydrolase/deacetylase"/>
    <property type="match status" value="1"/>
</dbReference>
<gene>
    <name evidence="1" type="ORF">F1599_15230</name>
</gene>
<reference evidence="1 2" key="1">
    <citation type="submission" date="2019-09" db="EMBL/GenBank/DDBJ databases">
        <title>Isolation of a novel species in the genus Cupriavidus from patients with sepsis using whole genome sequencing.</title>
        <authorList>
            <person name="Kweon O.J."/>
            <person name="Lee M.-K."/>
        </authorList>
    </citation>
    <scope>NUCLEOTIDE SEQUENCE [LARGE SCALE GENOMIC DNA]</scope>
    <source>
        <strain evidence="1 2">MKL-01</strain>
    </source>
</reference>
<sequence>MTNHNYPRDLIGYGSQPPHAQWPGGARVALQFVLNYEEGGENCVLHGDAASEQFLSEIVGAAAYPDRHMSMESIYEYGSRAGVWRILREFEQRGLPLTIFGVSMALQRHPELTRAFVELG</sequence>